<evidence type="ECO:0000256" key="1">
    <source>
        <dbReference type="SAM" id="MobiDB-lite"/>
    </source>
</evidence>
<dbReference type="PANTHER" id="PTHR48125:SF12">
    <property type="entry name" value="AT HOOK TRANSCRIPTION FACTOR FAMILY-RELATED"/>
    <property type="match status" value="1"/>
</dbReference>
<feature type="compositionally biased region" description="Polar residues" evidence="1">
    <location>
        <begin position="221"/>
        <end position="237"/>
    </location>
</feature>
<proteinExistence type="predicted"/>
<name>A0ABS7NJX8_9RHOB</name>
<dbReference type="PANTHER" id="PTHR48125">
    <property type="entry name" value="LP07818P1"/>
    <property type="match status" value="1"/>
</dbReference>
<keyword evidence="3" id="KW-1185">Reference proteome</keyword>
<dbReference type="Gene3D" id="3.90.226.10">
    <property type="entry name" value="2-enoyl-CoA Hydratase, Chain A, domain 1"/>
    <property type="match status" value="1"/>
</dbReference>
<dbReference type="Pfam" id="PF00574">
    <property type="entry name" value="CLP_protease"/>
    <property type="match status" value="1"/>
</dbReference>
<dbReference type="Proteomes" id="UP000766629">
    <property type="component" value="Unassembled WGS sequence"/>
</dbReference>
<gene>
    <name evidence="2" type="ORF">KUV26_16950</name>
</gene>
<dbReference type="SUPFAM" id="SSF52096">
    <property type="entry name" value="ClpP/crotonase"/>
    <property type="match status" value="1"/>
</dbReference>
<comment type="caution">
    <text evidence="2">The sequence shown here is derived from an EMBL/GenBank/DDBJ whole genome shotgun (WGS) entry which is preliminary data.</text>
</comment>
<feature type="compositionally biased region" description="Pro residues" evidence="1">
    <location>
        <begin position="269"/>
        <end position="283"/>
    </location>
</feature>
<dbReference type="RefSeq" id="WP_222509208.1">
    <property type="nucleotide sequence ID" value="NZ_JAHVJA010000008.1"/>
</dbReference>
<dbReference type="InterPro" id="IPR023562">
    <property type="entry name" value="ClpP/TepA"/>
</dbReference>
<protein>
    <submittedName>
        <fullName evidence="2">Clp protease ClpP</fullName>
    </submittedName>
</protein>
<keyword evidence="2" id="KW-0645">Protease</keyword>
<dbReference type="GO" id="GO:0008233">
    <property type="term" value="F:peptidase activity"/>
    <property type="evidence" value="ECO:0007669"/>
    <property type="project" value="UniProtKB-KW"/>
</dbReference>
<dbReference type="EMBL" id="JAHVJA010000008">
    <property type="protein sequence ID" value="MBY6141127.1"/>
    <property type="molecule type" value="Genomic_DNA"/>
</dbReference>
<dbReference type="InterPro" id="IPR029045">
    <property type="entry name" value="ClpP/crotonase-like_dom_sf"/>
</dbReference>
<accession>A0ABS7NJX8</accession>
<feature type="region of interest" description="Disordered" evidence="1">
    <location>
        <begin position="213"/>
        <end position="283"/>
    </location>
</feature>
<keyword evidence="2" id="KW-0378">Hydrolase</keyword>
<evidence type="ECO:0000313" key="2">
    <source>
        <dbReference type="EMBL" id="MBY6141127.1"/>
    </source>
</evidence>
<sequence>MSELIKAGAIWLFGTVVKDDWIWPGDTGLFSAKMVIDALGQFSGDVTVMVNCDGGSPSEGEAIRAALEAHPGKVTVKVTGNAHSAASLMIMSADRIEMSAGSLMLVHDPSAPAYGNPDQLRAAADDLSAMADAYAAVYAARAGITPEAAREIMKAETMFNAKEAVAAGFADAVTASDAAADADPVMQYDAAKRAARAAFNRAQEAQMKFEAQEAGLGDGASQETGQMPNGNEVVNMSNTPPNAPGAVAPATPAASGAPVAPQMQATPAPAAPAPAPAPAAPVAPAPAPVMQDPAPVAPAPAPQMSATDAVAADRARQQGIREAAAPFMAHIPQAEVDRMCHDGTTLEQANARILAVMSANQPRGVRVEIRRDEAQTQVEGMIGALMHRANPLMHALEGPAEQYRGMRLRNLAMHLAGGSAGFNEIETIRAGLRSTSIMSGAMGTSDFAYITTEVMGRTLRAAYERRASTWRRISRQRSASDFRALHSITAGGDFQLKPVGENGEYLQSTITDEASGLKVAKYGRQINLTFEAIVNDDMGVFERLPGDFARAAGTLESKIAWGLIRDNAKTGDDKALFHADHGNLGAAGAISVTTVGDGRKAMWEQRPAGSKDKDDFIAVSPDLLYVPPALETSAGQFVAAATPAKAADANPFGATLTPVVEPSLGAAAGGSDSRWYLFASDLPVLEHAFLDGYEAPTVMTKEGMNPDGVNMVARHIFGATAAEFRGGYRRG</sequence>
<dbReference type="CDD" id="cd07016">
    <property type="entry name" value="S14_ClpP_1"/>
    <property type="match status" value="1"/>
</dbReference>
<reference evidence="2 3" key="1">
    <citation type="submission" date="2021-06" db="EMBL/GenBank/DDBJ databases">
        <title>50 bacteria genomes isolated from Dapeng, Shenzhen, China.</title>
        <authorList>
            <person name="Zheng W."/>
            <person name="Yu S."/>
            <person name="Huang Y."/>
        </authorList>
    </citation>
    <scope>NUCLEOTIDE SEQUENCE [LARGE SCALE GENOMIC DNA]</scope>
    <source>
        <strain evidence="2 3">DP1N14-2</strain>
    </source>
</reference>
<feature type="compositionally biased region" description="Low complexity" evidence="1">
    <location>
        <begin position="238"/>
        <end position="268"/>
    </location>
</feature>
<evidence type="ECO:0000313" key="3">
    <source>
        <dbReference type="Proteomes" id="UP000766629"/>
    </source>
</evidence>
<dbReference type="NCBIfam" id="NF045542">
    <property type="entry name" value="Clp_rel_HeadMat"/>
    <property type="match status" value="1"/>
</dbReference>
<organism evidence="2 3">
    <name type="scientific">Leisingera daeponensis</name>
    <dbReference type="NCBI Taxonomy" id="405746"/>
    <lineage>
        <taxon>Bacteria</taxon>
        <taxon>Pseudomonadati</taxon>
        <taxon>Pseudomonadota</taxon>
        <taxon>Alphaproteobacteria</taxon>
        <taxon>Rhodobacterales</taxon>
        <taxon>Roseobacteraceae</taxon>
        <taxon>Leisingera</taxon>
    </lineage>
</organism>
<dbReference type="GO" id="GO:0006508">
    <property type="term" value="P:proteolysis"/>
    <property type="evidence" value="ECO:0007669"/>
    <property type="project" value="UniProtKB-KW"/>
</dbReference>
<dbReference type="Pfam" id="PF25209">
    <property type="entry name" value="Phage_capsid_4"/>
    <property type="match status" value="1"/>
</dbReference>